<evidence type="ECO:0000256" key="1">
    <source>
        <dbReference type="SAM" id="MobiDB-lite"/>
    </source>
</evidence>
<feature type="region of interest" description="Disordered" evidence="1">
    <location>
        <begin position="1"/>
        <end position="74"/>
    </location>
</feature>
<protein>
    <submittedName>
        <fullName evidence="2">Uncharacterized protein</fullName>
    </submittedName>
</protein>
<feature type="compositionally biased region" description="Gly residues" evidence="1">
    <location>
        <begin position="37"/>
        <end position="74"/>
    </location>
</feature>
<dbReference type="AlphaFoldDB" id="A0A840YFU4"/>
<dbReference type="EMBL" id="JACIJF010000015">
    <property type="protein sequence ID" value="MBB5712317.1"/>
    <property type="molecule type" value="Genomic_DNA"/>
</dbReference>
<evidence type="ECO:0000313" key="2">
    <source>
        <dbReference type="EMBL" id="MBB5712317.1"/>
    </source>
</evidence>
<keyword evidence="3" id="KW-1185">Reference proteome</keyword>
<comment type="caution">
    <text evidence="2">The sequence shown here is derived from an EMBL/GenBank/DDBJ whole genome shotgun (WGS) entry which is preliminary data.</text>
</comment>
<name>A0A840YFU4_9SPHN</name>
<accession>A0A840YFU4</accession>
<organism evidence="2 3">
    <name type="scientific">Sphingomonas xinjiangensis</name>
    <dbReference type="NCBI Taxonomy" id="643568"/>
    <lineage>
        <taxon>Bacteria</taxon>
        <taxon>Pseudomonadati</taxon>
        <taxon>Pseudomonadota</taxon>
        <taxon>Alphaproteobacteria</taxon>
        <taxon>Sphingomonadales</taxon>
        <taxon>Sphingomonadaceae</taxon>
        <taxon>Sphingomonas</taxon>
    </lineage>
</organism>
<reference evidence="2 3" key="1">
    <citation type="submission" date="2020-08" db="EMBL/GenBank/DDBJ databases">
        <title>Genomic Encyclopedia of Type Strains, Phase IV (KMG-IV): sequencing the most valuable type-strain genomes for metagenomic binning, comparative biology and taxonomic classification.</title>
        <authorList>
            <person name="Goeker M."/>
        </authorList>
    </citation>
    <scope>NUCLEOTIDE SEQUENCE [LARGE SCALE GENOMIC DNA]</scope>
    <source>
        <strain evidence="2 3">DSM 26736</strain>
    </source>
</reference>
<dbReference type="RefSeq" id="WP_184090652.1">
    <property type="nucleotide sequence ID" value="NZ_JACIJF010000015.1"/>
</dbReference>
<gene>
    <name evidence="2" type="ORF">FHT02_003575</name>
</gene>
<proteinExistence type="predicted"/>
<sequence length="74" mass="6645">MAHHDTNADSPAKANESAKLKDGTTSLTGNGLSSGLQPGGTLPGGGPGASVGSVGTGGASTAGAGTGNTASGGH</sequence>
<evidence type="ECO:0000313" key="3">
    <source>
        <dbReference type="Proteomes" id="UP000527143"/>
    </source>
</evidence>
<dbReference type="Proteomes" id="UP000527143">
    <property type="component" value="Unassembled WGS sequence"/>
</dbReference>